<evidence type="ECO:0000313" key="1">
    <source>
        <dbReference type="EMBL" id="KAK0052211.1"/>
    </source>
</evidence>
<dbReference type="AlphaFoldDB" id="A0AAD8BD14"/>
<keyword evidence="2" id="KW-1185">Reference proteome</keyword>
<gene>
    <name evidence="1" type="ORF">Bpfe_018294</name>
</gene>
<organism evidence="1 2">
    <name type="scientific">Biomphalaria pfeifferi</name>
    <name type="common">Bloodfluke planorb</name>
    <name type="synonym">Freshwater snail</name>
    <dbReference type="NCBI Taxonomy" id="112525"/>
    <lineage>
        <taxon>Eukaryota</taxon>
        <taxon>Metazoa</taxon>
        <taxon>Spiralia</taxon>
        <taxon>Lophotrochozoa</taxon>
        <taxon>Mollusca</taxon>
        <taxon>Gastropoda</taxon>
        <taxon>Heterobranchia</taxon>
        <taxon>Euthyneura</taxon>
        <taxon>Panpulmonata</taxon>
        <taxon>Hygrophila</taxon>
        <taxon>Lymnaeoidea</taxon>
        <taxon>Planorbidae</taxon>
        <taxon>Biomphalaria</taxon>
    </lineage>
</organism>
<reference evidence="1" key="1">
    <citation type="journal article" date="2023" name="PLoS Negl. Trop. Dis.">
        <title>A genome sequence for Biomphalaria pfeifferi, the major vector snail for the human-infecting parasite Schistosoma mansoni.</title>
        <authorList>
            <person name="Bu L."/>
            <person name="Lu L."/>
            <person name="Laidemitt M.R."/>
            <person name="Zhang S.M."/>
            <person name="Mutuku M."/>
            <person name="Mkoji G."/>
            <person name="Steinauer M."/>
            <person name="Loker E.S."/>
        </authorList>
    </citation>
    <scope>NUCLEOTIDE SEQUENCE</scope>
    <source>
        <strain evidence="1">KasaAsao</strain>
    </source>
</reference>
<dbReference type="Proteomes" id="UP001233172">
    <property type="component" value="Unassembled WGS sequence"/>
</dbReference>
<dbReference type="EMBL" id="JASAOG010000096">
    <property type="protein sequence ID" value="KAK0052211.1"/>
    <property type="molecule type" value="Genomic_DNA"/>
</dbReference>
<accession>A0AAD8BD14</accession>
<name>A0AAD8BD14_BIOPF</name>
<proteinExistence type="predicted"/>
<evidence type="ECO:0000313" key="2">
    <source>
        <dbReference type="Proteomes" id="UP001233172"/>
    </source>
</evidence>
<reference evidence="1" key="2">
    <citation type="submission" date="2023-04" db="EMBL/GenBank/DDBJ databases">
        <authorList>
            <person name="Bu L."/>
            <person name="Lu L."/>
            <person name="Laidemitt M.R."/>
            <person name="Zhang S.M."/>
            <person name="Mutuku M."/>
            <person name="Mkoji G."/>
            <person name="Steinauer M."/>
            <person name="Loker E.S."/>
        </authorList>
    </citation>
    <scope>NUCLEOTIDE SEQUENCE</scope>
    <source>
        <strain evidence="1">KasaAsao</strain>
        <tissue evidence="1">Whole Snail</tissue>
    </source>
</reference>
<protein>
    <submittedName>
        <fullName evidence="1">Uncharacterized protein</fullName>
    </submittedName>
</protein>
<comment type="caution">
    <text evidence="1">The sequence shown here is derived from an EMBL/GenBank/DDBJ whole genome shotgun (WGS) entry which is preliminary data.</text>
</comment>
<sequence length="164" mass="18776">MLADQLIRQAERYDQGVTNCLYITTLHVVVHACLGVPLVNPGSLSCWQDSNWHSLKCFDHPRTFHQETRTSCSAPSIGSLPSKYLFNDLAKIIQCLSNTQFPVTSLHRPGPRPPSFSYREHFAAPSVVPWYEQKRHIPYVDYAMQTSRIQAARLANQHQYYMSP</sequence>